<organism evidence="1 2">
    <name type="scientific">Veronia nyctiphanis</name>
    <dbReference type="NCBI Taxonomy" id="1278244"/>
    <lineage>
        <taxon>Bacteria</taxon>
        <taxon>Pseudomonadati</taxon>
        <taxon>Pseudomonadota</taxon>
        <taxon>Gammaproteobacteria</taxon>
        <taxon>Vibrionales</taxon>
        <taxon>Vibrionaceae</taxon>
        <taxon>Veronia</taxon>
    </lineage>
</organism>
<dbReference type="AlphaFoldDB" id="A0A4Q0YX67"/>
<sequence>MIVSGEFSVTLGSLDVFHSGSESNRLARMSIDKVLHGALAGESKGEMLNIRTIKNGSAGYVAIEEVSGILNGLSGSFVLQHFGVMADGKDRLCLEVVPDSGTHQLKGLTGSMQIRIEQGQHYYDFDYHLPR</sequence>
<dbReference type="Pfam" id="PF11528">
    <property type="entry name" value="DUF3224"/>
    <property type="match status" value="1"/>
</dbReference>
<protein>
    <recommendedName>
        <fullName evidence="3">DUF3224 domain-containing protein</fullName>
    </recommendedName>
</protein>
<dbReference type="InterPro" id="IPR023159">
    <property type="entry name" value="SO1590-like_sf"/>
</dbReference>
<accession>A0A4Q0YX67</accession>
<evidence type="ECO:0000313" key="2">
    <source>
        <dbReference type="Proteomes" id="UP000290287"/>
    </source>
</evidence>
<evidence type="ECO:0008006" key="3">
    <source>
        <dbReference type="Google" id="ProtNLM"/>
    </source>
</evidence>
<dbReference type="OrthoDB" id="69764at2"/>
<gene>
    <name evidence="1" type="ORF">CS022_01460</name>
</gene>
<dbReference type="Proteomes" id="UP000290287">
    <property type="component" value="Unassembled WGS sequence"/>
</dbReference>
<name>A0A4Q0YX67_9GAMM</name>
<dbReference type="InterPro" id="IPR021607">
    <property type="entry name" value="DUF3224"/>
</dbReference>
<reference evidence="1 2" key="1">
    <citation type="submission" date="2017-10" db="EMBL/GenBank/DDBJ databases">
        <title>Nyctiphanis sp. nov., isolated from the stomach of the euphausiid Nyctiphanes simplex (Hansen, 1911) in the Gulf of California.</title>
        <authorList>
            <person name="Gomez-Gil B."/>
            <person name="Aguilar-Mendez M."/>
            <person name="Lopez-Cortes A."/>
            <person name="Gomez-Gutierrez J."/>
            <person name="Roque A."/>
            <person name="Lang E."/>
            <person name="Gonzalez-Castillo A."/>
        </authorList>
    </citation>
    <scope>NUCLEOTIDE SEQUENCE [LARGE SCALE GENOMIC DNA]</scope>
    <source>
        <strain evidence="1 2">CAIM 600</strain>
    </source>
</reference>
<evidence type="ECO:0000313" key="1">
    <source>
        <dbReference type="EMBL" id="RXJ74894.1"/>
    </source>
</evidence>
<dbReference type="EMBL" id="PEIB01000001">
    <property type="protein sequence ID" value="RXJ74894.1"/>
    <property type="molecule type" value="Genomic_DNA"/>
</dbReference>
<proteinExistence type="predicted"/>
<keyword evidence="2" id="KW-1185">Reference proteome</keyword>
<comment type="caution">
    <text evidence="1">The sequence shown here is derived from an EMBL/GenBank/DDBJ whole genome shotgun (WGS) entry which is preliminary data.</text>
</comment>
<dbReference type="SUPFAM" id="SSF159238">
    <property type="entry name" value="SO1590-like"/>
    <property type="match status" value="1"/>
</dbReference>
<dbReference type="RefSeq" id="WP_129120784.1">
    <property type="nucleotide sequence ID" value="NZ_PEIB01000001.1"/>
</dbReference>
<dbReference type="Gene3D" id="2.40.350.10">
    <property type="entry name" value="SO1590-like"/>
    <property type="match status" value="1"/>
</dbReference>